<evidence type="ECO:0000256" key="1">
    <source>
        <dbReference type="ARBA" id="ARBA00000085"/>
    </source>
</evidence>
<reference evidence="12 13" key="1">
    <citation type="journal article" date="2018" name="J. Microbiol.">
        <title>Baekduia soli gen. nov., sp. nov., a novel bacterium isolated from the soil of Baekdu Mountain and proposal of a novel family name, Baekduiaceae fam. nov.</title>
        <authorList>
            <person name="An D.S."/>
            <person name="Siddiqi M.Z."/>
            <person name="Kim K.H."/>
            <person name="Yu H.S."/>
            <person name="Im W.T."/>
        </authorList>
    </citation>
    <scope>NUCLEOTIDE SEQUENCE [LARGE SCALE GENOMIC DNA]</scope>
    <source>
        <strain evidence="12 13">BR7-21</strain>
    </source>
</reference>
<evidence type="ECO:0000259" key="10">
    <source>
        <dbReference type="PROSITE" id="PS50112"/>
    </source>
</evidence>
<dbReference type="FunFam" id="3.30.565.10:FF:000006">
    <property type="entry name" value="Sensor histidine kinase WalK"/>
    <property type="match status" value="1"/>
</dbReference>
<dbReference type="InterPro" id="IPR000700">
    <property type="entry name" value="PAS-assoc_C"/>
</dbReference>
<keyword evidence="6" id="KW-0418">Kinase</keyword>
<dbReference type="SMART" id="SM00388">
    <property type="entry name" value="HisKA"/>
    <property type="match status" value="1"/>
</dbReference>
<evidence type="ECO:0000256" key="2">
    <source>
        <dbReference type="ARBA" id="ARBA00004236"/>
    </source>
</evidence>
<protein>
    <recommendedName>
        <fullName evidence="3">histidine kinase</fullName>
        <ecNumber evidence="3">2.7.13.3</ecNumber>
    </recommendedName>
</protein>
<dbReference type="Gene3D" id="3.30.565.10">
    <property type="entry name" value="Histidine kinase-like ATPase, C-terminal domain"/>
    <property type="match status" value="1"/>
</dbReference>
<evidence type="ECO:0000256" key="5">
    <source>
        <dbReference type="ARBA" id="ARBA00022679"/>
    </source>
</evidence>
<name>A0A5B8U9M7_9ACTN</name>
<dbReference type="AlphaFoldDB" id="A0A5B8U9M7"/>
<dbReference type="InterPro" id="IPR000014">
    <property type="entry name" value="PAS"/>
</dbReference>
<feature type="domain" description="PAS" evidence="10">
    <location>
        <begin position="15"/>
        <end position="70"/>
    </location>
</feature>
<gene>
    <name evidence="12" type="ORF">FSW04_18410</name>
</gene>
<dbReference type="CDD" id="cd00130">
    <property type="entry name" value="PAS"/>
    <property type="match status" value="2"/>
</dbReference>
<dbReference type="SUPFAM" id="SSF47384">
    <property type="entry name" value="Homodimeric domain of signal transducing histidine kinase"/>
    <property type="match status" value="1"/>
</dbReference>
<dbReference type="CDD" id="cd00082">
    <property type="entry name" value="HisKA"/>
    <property type="match status" value="1"/>
</dbReference>
<evidence type="ECO:0000256" key="4">
    <source>
        <dbReference type="ARBA" id="ARBA00022553"/>
    </source>
</evidence>
<evidence type="ECO:0000313" key="13">
    <source>
        <dbReference type="Proteomes" id="UP000321805"/>
    </source>
</evidence>
<dbReference type="PROSITE" id="PS50113">
    <property type="entry name" value="PAC"/>
    <property type="match status" value="2"/>
</dbReference>
<dbReference type="EMBL" id="CP042430">
    <property type="protein sequence ID" value="QEC49352.1"/>
    <property type="molecule type" value="Genomic_DNA"/>
</dbReference>
<dbReference type="SUPFAM" id="SSF55874">
    <property type="entry name" value="ATPase domain of HSP90 chaperone/DNA topoisomerase II/histidine kinase"/>
    <property type="match status" value="1"/>
</dbReference>
<dbReference type="Pfam" id="PF02518">
    <property type="entry name" value="HATPase_c"/>
    <property type="match status" value="1"/>
</dbReference>
<sequence>MPETDVVATPDGERHADQLALLVERMADDAIFLLDPDGIIITWNAGAVRSHGYRPEEIIGRHVNALTVPEGLERGDPERMLGAAARDGRAEEEGWSLRKDGARFWGVIGVTALRDDEGRLVAYGAVVRDLTARRAIERRLRRSADELTAKNAQLEQFRRLITAVRDYAIFVLHPGGQVATWNPGAEHIKGYRAEEAIGRHFSMFYTEEDRLAGRPERALEAAARDGRFEGEGWRVRKDGTRLWASVVITALRDDDGALTGYAKVTRDLSDRRAAEEALRAANDRLQRSNEELERFASVAAHDLREPLRTVSGFAGLVLARHGDAIPPEGHAHLQQITAAAERMHALVDRLLEYARGGGPAAAPEVVDVQATLSAVLAELEGAITDRGVRVTVQLGPDVHVLAERVDVEAALRNLVSNAVKFAAAQDPAVTVRSEPTPGGWLIEVIDNGIGIDPAHRPRIFQAFHRLHGLAEYPGTGLGLAIAQRAVERSGGTIGVESALGEGSRFWFALPGGA</sequence>
<dbReference type="InterPro" id="IPR052162">
    <property type="entry name" value="Sensor_kinase/Photoreceptor"/>
</dbReference>
<evidence type="ECO:0000256" key="6">
    <source>
        <dbReference type="ARBA" id="ARBA00022777"/>
    </source>
</evidence>
<dbReference type="OrthoDB" id="9764154at2"/>
<dbReference type="SMART" id="SM00086">
    <property type="entry name" value="PAC"/>
    <property type="match status" value="2"/>
</dbReference>
<keyword evidence="13" id="KW-1185">Reference proteome</keyword>
<dbReference type="Pfam" id="PF13426">
    <property type="entry name" value="PAS_9"/>
    <property type="match status" value="2"/>
</dbReference>
<dbReference type="InterPro" id="IPR001610">
    <property type="entry name" value="PAC"/>
</dbReference>
<keyword evidence="5" id="KW-0808">Transferase</keyword>
<dbReference type="PANTHER" id="PTHR43304:SF1">
    <property type="entry name" value="PAC DOMAIN-CONTAINING PROTEIN"/>
    <property type="match status" value="1"/>
</dbReference>
<dbReference type="SUPFAM" id="SSF55785">
    <property type="entry name" value="PYP-like sensor domain (PAS domain)"/>
    <property type="match status" value="2"/>
</dbReference>
<proteinExistence type="predicted"/>
<accession>A0A5B8U9M7</accession>
<dbReference type="InterPro" id="IPR003594">
    <property type="entry name" value="HATPase_dom"/>
</dbReference>
<dbReference type="EC" id="2.7.13.3" evidence="3"/>
<evidence type="ECO:0000256" key="7">
    <source>
        <dbReference type="ARBA" id="ARBA00023012"/>
    </source>
</evidence>
<dbReference type="SMART" id="SM00387">
    <property type="entry name" value="HATPase_c"/>
    <property type="match status" value="1"/>
</dbReference>
<feature type="domain" description="PAC" evidence="11">
    <location>
        <begin position="90"/>
        <end position="142"/>
    </location>
</feature>
<organism evidence="12 13">
    <name type="scientific">Baekduia soli</name>
    <dbReference type="NCBI Taxonomy" id="496014"/>
    <lineage>
        <taxon>Bacteria</taxon>
        <taxon>Bacillati</taxon>
        <taxon>Actinomycetota</taxon>
        <taxon>Thermoleophilia</taxon>
        <taxon>Solirubrobacterales</taxon>
        <taxon>Baekduiaceae</taxon>
        <taxon>Baekduia</taxon>
    </lineage>
</organism>
<dbReference type="Gene3D" id="3.30.450.20">
    <property type="entry name" value="PAS domain"/>
    <property type="match status" value="2"/>
</dbReference>
<dbReference type="KEGG" id="bsol:FSW04_18410"/>
<comment type="catalytic activity">
    <reaction evidence="1">
        <text>ATP + protein L-histidine = ADP + protein N-phospho-L-histidine.</text>
        <dbReference type="EC" id="2.7.13.3"/>
    </reaction>
</comment>
<evidence type="ECO:0000313" key="12">
    <source>
        <dbReference type="EMBL" id="QEC49352.1"/>
    </source>
</evidence>
<dbReference type="PRINTS" id="PR00344">
    <property type="entry name" value="BCTRLSENSOR"/>
</dbReference>
<evidence type="ECO:0000259" key="11">
    <source>
        <dbReference type="PROSITE" id="PS50113"/>
    </source>
</evidence>
<dbReference type="InterPro" id="IPR004358">
    <property type="entry name" value="Sig_transdc_His_kin-like_C"/>
</dbReference>
<dbReference type="RefSeq" id="WP_146921714.1">
    <property type="nucleotide sequence ID" value="NZ_CP042430.1"/>
</dbReference>
<dbReference type="PANTHER" id="PTHR43304">
    <property type="entry name" value="PHYTOCHROME-LIKE PROTEIN CPH1"/>
    <property type="match status" value="1"/>
</dbReference>
<dbReference type="NCBIfam" id="TIGR00229">
    <property type="entry name" value="sensory_box"/>
    <property type="match status" value="2"/>
</dbReference>
<evidence type="ECO:0000259" key="9">
    <source>
        <dbReference type="PROSITE" id="PS50109"/>
    </source>
</evidence>
<dbReference type="InterPro" id="IPR035965">
    <property type="entry name" value="PAS-like_dom_sf"/>
</dbReference>
<dbReference type="PROSITE" id="PS50109">
    <property type="entry name" value="HIS_KIN"/>
    <property type="match status" value="1"/>
</dbReference>
<dbReference type="PROSITE" id="PS50112">
    <property type="entry name" value="PAS"/>
    <property type="match status" value="2"/>
</dbReference>
<dbReference type="InterPro" id="IPR036097">
    <property type="entry name" value="HisK_dim/P_sf"/>
</dbReference>
<evidence type="ECO:0000256" key="3">
    <source>
        <dbReference type="ARBA" id="ARBA00012438"/>
    </source>
</evidence>
<feature type="domain" description="Histidine kinase" evidence="9">
    <location>
        <begin position="298"/>
        <end position="513"/>
    </location>
</feature>
<dbReference type="Proteomes" id="UP000321805">
    <property type="component" value="Chromosome"/>
</dbReference>
<dbReference type="GO" id="GO:0005886">
    <property type="term" value="C:plasma membrane"/>
    <property type="evidence" value="ECO:0007669"/>
    <property type="project" value="UniProtKB-SubCell"/>
</dbReference>
<dbReference type="InterPro" id="IPR005467">
    <property type="entry name" value="His_kinase_dom"/>
</dbReference>
<keyword evidence="4" id="KW-0597">Phosphoprotein</keyword>
<dbReference type="InterPro" id="IPR036890">
    <property type="entry name" value="HATPase_C_sf"/>
</dbReference>
<keyword evidence="8" id="KW-0175">Coiled coil</keyword>
<feature type="coiled-coil region" evidence="8">
    <location>
        <begin position="271"/>
        <end position="298"/>
    </location>
</feature>
<feature type="domain" description="PAC" evidence="11">
    <location>
        <begin position="228"/>
        <end position="280"/>
    </location>
</feature>
<comment type="subcellular location">
    <subcellularLocation>
        <location evidence="2">Cell membrane</location>
    </subcellularLocation>
</comment>
<dbReference type="GO" id="GO:0000155">
    <property type="term" value="F:phosphorelay sensor kinase activity"/>
    <property type="evidence" value="ECO:0007669"/>
    <property type="project" value="InterPro"/>
</dbReference>
<dbReference type="Gene3D" id="1.10.287.130">
    <property type="match status" value="1"/>
</dbReference>
<evidence type="ECO:0000256" key="8">
    <source>
        <dbReference type="SAM" id="Coils"/>
    </source>
</evidence>
<keyword evidence="7" id="KW-0902">Two-component regulatory system</keyword>
<dbReference type="InterPro" id="IPR003661">
    <property type="entry name" value="HisK_dim/P_dom"/>
</dbReference>
<dbReference type="SMART" id="SM00091">
    <property type="entry name" value="PAS"/>
    <property type="match status" value="2"/>
</dbReference>
<dbReference type="Pfam" id="PF00512">
    <property type="entry name" value="HisKA"/>
    <property type="match status" value="1"/>
</dbReference>
<feature type="domain" description="PAS" evidence="10">
    <location>
        <begin position="153"/>
        <end position="226"/>
    </location>
</feature>